<evidence type="ECO:0000256" key="4">
    <source>
        <dbReference type="ARBA" id="ARBA00024746"/>
    </source>
</evidence>
<dbReference type="AlphaFoldDB" id="A0AA41WGJ6"/>
<proteinExistence type="inferred from homology"/>
<keyword evidence="3" id="KW-1005">Bacterial flagellum biogenesis</keyword>
<sequence>MSVGAVQSTSGSGQEQVGRTRGPQELGKQEFLMLLVAQLRNQDPLNPMQDREFIAQLAQLNALEQMQQVNETLSAMAELTTLGQVASFIGKQISGLERGTGELVEGVVTSVTIVDGNVVLEIGGKHVEVRDVVSITNPASGVAAAASTGEEETPAADPSGAQGSAPSSDTTPEPGEGTDGGEGASVPLPGEPIE</sequence>
<dbReference type="EMBL" id="JAMSLR010000007">
    <property type="protein sequence ID" value="MCM8749713.1"/>
    <property type="molecule type" value="Genomic_DNA"/>
</dbReference>
<evidence type="ECO:0000256" key="1">
    <source>
        <dbReference type="ARBA" id="ARBA00010577"/>
    </source>
</evidence>
<evidence type="ECO:0000313" key="6">
    <source>
        <dbReference type="EMBL" id="MCM8749713.1"/>
    </source>
</evidence>
<feature type="region of interest" description="Disordered" evidence="5">
    <location>
        <begin position="143"/>
        <end position="194"/>
    </location>
</feature>
<accession>A0AA41WGJ6</accession>
<comment type="similarity">
    <text evidence="1">Belongs to the FlgD family.</text>
</comment>
<dbReference type="InterPro" id="IPR005648">
    <property type="entry name" value="FlgD"/>
</dbReference>
<dbReference type="GO" id="GO:0044781">
    <property type="term" value="P:bacterial-type flagellum organization"/>
    <property type="evidence" value="ECO:0007669"/>
    <property type="project" value="UniProtKB-KW"/>
</dbReference>
<protein>
    <recommendedName>
        <fullName evidence="2">Basal-body rod modification protein FlgD</fullName>
    </recommendedName>
</protein>
<comment type="function">
    <text evidence="4">Required for flagellar hook formation. May act as a scaffolding protein.</text>
</comment>
<keyword evidence="7" id="KW-1185">Reference proteome</keyword>
<evidence type="ECO:0000256" key="5">
    <source>
        <dbReference type="SAM" id="MobiDB-lite"/>
    </source>
</evidence>
<feature type="region of interest" description="Disordered" evidence="5">
    <location>
        <begin position="1"/>
        <end position="22"/>
    </location>
</feature>
<evidence type="ECO:0000313" key="7">
    <source>
        <dbReference type="Proteomes" id="UP001165306"/>
    </source>
</evidence>
<organism evidence="6 7">
    <name type="scientific">Thermalbibacter longus</name>
    <dbReference type="NCBI Taxonomy" id="2951981"/>
    <lineage>
        <taxon>Bacteria</taxon>
        <taxon>Pseudomonadati</taxon>
        <taxon>Thermomicrobiota</taxon>
        <taxon>Thermomicrobia</taxon>
        <taxon>Thermomicrobiales</taxon>
        <taxon>Thermomicrobiaceae</taxon>
        <taxon>Thermalbibacter</taxon>
    </lineage>
</organism>
<evidence type="ECO:0000256" key="2">
    <source>
        <dbReference type="ARBA" id="ARBA00016013"/>
    </source>
</evidence>
<evidence type="ECO:0000256" key="3">
    <source>
        <dbReference type="ARBA" id="ARBA00022795"/>
    </source>
</evidence>
<dbReference type="Pfam" id="PF03963">
    <property type="entry name" value="FlgD"/>
    <property type="match status" value="1"/>
</dbReference>
<feature type="compositionally biased region" description="Polar residues" evidence="5">
    <location>
        <begin position="1"/>
        <end position="17"/>
    </location>
</feature>
<dbReference type="Proteomes" id="UP001165306">
    <property type="component" value="Unassembled WGS sequence"/>
</dbReference>
<gene>
    <name evidence="6" type="ORF">NET02_11175</name>
</gene>
<reference evidence="6" key="1">
    <citation type="submission" date="2022-06" db="EMBL/GenBank/DDBJ databases">
        <title>CFH 74404 Thermomicrobiaceae sp.</title>
        <authorList>
            <person name="Ming H."/>
            <person name="Li W.-J."/>
            <person name="Zhao Z."/>
        </authorList>
    </citation>
    <scope>NUCLEOTIDE SEQUENCE</scope>
    <source>
        <strain evidence="6">CFH 74404</strain>
    </source>
</reference>
<name>A0AA41WGJ6_9BACT</name>
<comment type="caution">
    <text evidence="6">The sequence shown here is derived from an EMBL/GenBank/DDBJ whole genome shotgun (WGS) entry which is preliminary data.</text>
</comment>
<dbReference type="RefSeq" id="WP_284057496.1">
    <property type="nucleotide sequence ID" value="NZ_JAMSLR010000007.1"/>
</dbReference>